<dbReference type="EMBL" id="ASPP01003878">
    <property type="protein sequence ID" value="ETO32845.1"/>
    <property type="molecule type" value="Genomic_DNA"/>
</dbReference>
<dbReference type="SUPFAM" id="SSF63829">
    <property type="entry name" value="Calcium-dependent phosphotriesterase"/>
    <property type="match status" value="1"/>
</dbReference>
<dbReference type="InterPro" id="IPR011042">
    <property type="entry name" value="6-blade_b-propeller_TolB-like"/>
</dbReference>
<dbReference type="GO" id="GO:0005576">
    <property type="term" value="C:extracellular region"/>
    <property type="evidence" value="ECO:0007669"/>
    <property type="project" value="UniProtKB-SubCell"/>
</dbReference>
<proteinExistence type="inferred from homology"/>
<evidence type="ECO:0000256" key="2">
    <source>
        <dbReference type="ARBA" id="ARBA00009127"/>
    </source>
</evidence>
<dbReference type="AlphaFoldDB" id="X6P2Q7"/>
<dbReference type="InterPro" id="IPR017996">
    <property type="entry name" value="MRJP/yellow-related"/>
</dbReference>
<dbReference type="PRINTS" id="PR01366">
    <property type="entry name" value="ROYALJELLY"/>
</dbReference>
<protein>
    <recommendedName>
        <fullName evidence="7">Major royal jelly protein</fullName>
    </recommendedName>
</protein>
<sequence>MTASPLIVYQFVTVDYDWPEETSKEAFINNGSFIVSNNIITGLKIYENRVFVTVPRWKQGVPSTLNEVVVNPKNTTNYVLRPFPSWEMQTLGNCSCLQYVQSMEIDPYGRMWIIDTGRVNFLDNQTVPDNTCPPKFLLWDIPKNQLLSKYTFPNEVAPYNSTFLNDIVVDIKHEIAYISDVLGTEPGAIVVYDHSEQQSHRFADPTMTHDPESSEASTIRINNYTLNTTTSQDGISLSPNLEYVYYCPMASYKLYRIPTSTLRNYTDDKTAHSIQFLGERRSQMDGMTFSNDSVLYFGSFSDDAIAMLPSFFTNVSSQEQLLFRNSTTMQWQDTWAWDNQGYVWWTTNRLHRYFLQNMDWTGGEGANMRVCKMFVGASSYMMASVEHETSSSHHGLSSVIIGLIVMSVVVSILLHNYTFLYYPKKSILFFQFNTRLISAYLVTEIKQKRGE</sequence>
<keyword evidence="6" id="KW-1185">Reference proteome</keyword>
<organism evidence="5 6">
    <name type="scientific">Reticulomyxa filosa</name>
    <dbReference type="NCBI Taxonomy" id="46433"/>
    <lineage>
        <taxon>Eukaryota</taxon>
        <taxon>Sar</taxon>
        <taxon>Rhizaria</taxon>
        <taxon>Retaria</taxon>
        <taxon>Foraminifera</taxon>
        <taxon>Monothalamids</taxon>
        <taxon>Reticulomyxidae</taxon>
        <taxon>Reticulomyxa</taxon>
    </lineage>
</organism>
<keyword evidence="4" id="KW-0812">Transmembrane</keyword>
<evidence type="ECO:0000256" key="3">
    <source>
        <dbReference type="ARBA" id="ARBA00022525"/>
    </source>
</evidence>
<evidence type="ECO:0000256" key="4">
    <source>
        <dbReference type="SAM" id="Phobius"/>
    </source>
</evidence>
<dbReference type="Pfam" id="PF03022">
    <property type="entry name" value="MRJP"/>
    <property type="match status" value="1"/>
</dbReference>
<keyword evidence="4" id="KW-0472">Membrane</keyword>
<keyword evidence="4" id="KW-1133">Transmembrane helix</keyword>
<comment type="similarity">
    <text evidence="2">Belongs to the major royal jelly protein family.</text>
</comment>
<evidence type="ECO:0008006" key="7">
    <source>
        <dbReference type="Google" id="ProtNLM"/>
    </source>
</evidence>
<dbReference type="PANTHER" id="PTHR10009">
    <property type="entry name" value="PROTEIN YELLOW-RELATED"/>
    <property type="match status" value="1"/>
</dbReference>
<comment type="caution">
    <text evidence="5">The sequence shown here is derived from an EMBL/GenBank/DDBJ whole genome shotgun (WGS) entry which is preliminary data.</text>
</comment>
<name>X6P2Q7_RETFI</name>
<evidence type="ECO:0000313" key="5">
    <source>
        <dbReference type="EMBL" id="ETO32845.1"/>
    </source>
</evidence>
<comment type="subcellular location">
    <subcellularLocation>
        <location evidence="1">Secreted</location>
    </subcellularLocation>
</comment>
<dbReference type="PANTHER" id="PTHR10009:SF18">
    <property type="entry name" value="PROTEIN YELLOW-LIKE PROTEIN"/>
    <property type="match status" value="1"/>
</dbReference>
<evidence type="ECO:0000313" key="6">
    <source>
        <dbReference type="Proteomes" id="UP000023152"/>
    </source>
</evidence>
<keyword evidence="3" id="KW-0964">Secreted</keyword>
<feature type="transmembrane region" description="Helical" evidence="4">
    <location>
        <begin position="399"/>
        <end position="422"/>
    </location>
</feature>
<evidence type="ECO:0000256" key="1">
    <source>
        <dbReference type="ARBA" id="ARBA00004613"/>
    </source>
</evidence>
<dbReference type="OMA" id="MWILDNG"/>
<gene>
    <name evidence="5" type="ORF">RFI_04271</name>
</gene>
<dbReference type="Gene3D" id="2.120.10.30">
    <property type="entry name" value="TolB, C-terminal domain"/>
    <property type="match status" value="1"/>
</dbReference>
<dbReference type="OrthoDB" id="9977471at2759"/>
<dbReference type="Proteomes" id="UP000023152">
    <property type="component" value="Unassembled WGS sequence"/>
</dbReference>
<accession>X6P2Q7</accession>
<reference evidence="5 6" key="1">
    <citation type="journal article" date="2013" name="Curr. Biol.">
        <title>The Genome of the Foraminiferan Reticulomyxa filosa.</title>
        <authorList>
            <person name="Glockner G."/>
            <person name="Hulsmann N."/>
            <person name="Schleicher M."/>
            <person name="Noegel A.A."/>
            <person name="Eichinger L."/>
            <person name="Gallinger C."/>
            <person name="Pawlowski J."/>
            <person name="Sierra R."/>
            <person name="Euteneuer U."/>
            <person name="Pillet L."/>
            <person name="Moustafa A."/>
            <person name="Platzer M."/>
            <person name="Groth M."/>
            <person name="Szafranski K."/>
            <person name="Schliwa M."/>
        </authorList>
    </citation>
    <scope>NUCLEOTIDE SEQUENCE [LARGE SCALE GENOMIC DNA]</scope>
</reference>